<reference evidence="2" key="1">
    <citation type="submission" date="2015-07" db="EMBL/GenBank/DDBJ databases">
        <authorList>
            <person name="Ju K.-S."/>
            <person name="Doroghazi J.R."/>
            <person name="Metcalf W.W."/>
        </authorList>
    </citation>
    <scope>NUCLEOTIDE SEQUENCE [LARGE SCALE GENOMIC DNA]</scope>
    <source>
        <strain evidence="2">NRRL ISP-5002</strain>
    </source>
</reference>
<evidence type="ECO:0000313" key="2">
    <source>
        <dbReference type="Proteomes" id="UP000037982"/>
    </source>
</evidence>
<dbReference type="Proteomes" id="UP000037982">
    <property type="component" value="Unassembled WGS sequence"/>
</dbReference>
<protein>
    <submittedName>
        <fullName evidence="1">GYD domain protein</fullName>
    </submittedName>
</protein>
<dbReference type="PATRIC" id="fig|66876.3.peg.1282"/>
<accession>A0A0N0Y0Q0</accession>
<gene>
    <name evidence="1" type="ORF">ADL29_05815</name>
</gene>
<dbReference type="EMBL" id="LGKG01000024">
    <property type="protein sequence ID" value="KPC65955.1"/>
    <property type="molecule type" value="Genomic_DNA"/>
</dbReference>
<sequence length="106" mass="11109">MPKYLIQANYTAQGTKGLLSEGGSGRRAAVERVVGSCGSTLESMYFAYGDTDLYCIVDFPDHLSMAAVSMAVRASGAVESTATPLLTVEEIDAAARQDVAFRPPGG</sequence>
<keyword evidence="2" id="KW-1185">Reference proteome</keyword>
<dbReference type="InterPro" id="IPR014845">
    <property type="entry name" value="GYD/TTHA1554"/>
</dbReference>
<name>A0A0N0Y0Q0_9ACTN</name>
<dbReference type="AlphaFoldDB" id="A0A0N0Y0Q0"/>
<organism evidence="1 2">
    <name type="scientific">Streptomyces chattanoogensis</name>
    <dbReference type="NCBI Taxonomy" id="66876"/>
    <lineage>
        <taxon>Bacteria</taxon>
        <taxon>Bacillati</taxon>
        <taxon>Actinomycetota</taxon>
        <taxon>Actinomycetes</taxon>
        <taxon>Kitasatosporales</taxon>
        <taxon>Streptomycetaceae</taxon>
        <taxon>Streptomyces</taxon>
    </lineage>
</organism>
<dbReference type="RefSeq" id="WP_053922663.1">
    <property type="nucleotide sequence ID" value="NZ_LGKG01000024.1"/>
</dbReference>
<comment type="caution">
    <text evidence="1">The sequence shown here is derived from an EMBL/GenBank/DDBJ whole genome shotgun (WGS) entry which is preliminary data.</text>
</comment>
<proteinExistence type="predicted"/>
<evidence type="ECO:0000313" key="1">
    <source>
        <dbReference type="EMBL" id="KPC65955.1"/>
    </source>
</evidence>
<dbReference type="Pfam" id="PF08734">
    <property type="entry name" value="GYD"/>
    <property type="match status" value="1"/>
</dbReference>